<proteinExistence type="predicted"/>
<evidence type="ECO:0008006" key="3">
    <source>
        <dbReference type="Google" id="ProtNLM"/>
    </source>
</evidence>
<reference evidence="1 2" key="1">
    <citation type="journal article" date="2021" name="J. Hered.">
        <title>A chromosome-level genome assembly of the parasitoid wasp, Cotesia glomerata (Hymenoptera: Braconidae).</title>
        <authorList>
            <person name="Pinto B.J."/>
            <person name="Weis J.J."/>
            <person name="Gamble T."/>
            <person name="Ode P.J."/>
            <person name="Paul R."/>
            <person name="Zaspel J.M."/>
        </authorList>
    </citation>
    <scope>NUCLEOTIDE SEQUENCE [LARGE SCALE GENOMIC DNA]</scope>
    <source>
        <strain evidence="1">CgM1</strain>
    </source>
</reference>
<keyword evidence="2" id="KW-1185">Reference proteome</keyword>
<name>A0AAV7J7P2_COTGL</name>
<gene>
    <name evidence="1" type="ORF">KQX54_020262</name>
</gene>
<organism evidence="1 2">
    <name type="scientific">Cotesia glomerata</name>
    <name type="common">Lepidopteran parasitic wasp</name>
    <name type="synonym">Apanteles glomeratus</name>
    <dbReference type="NCBI Taxonomy" id="32391"/>
    <lineage>
        <taxon>Eukaryota</taxon>
        <taxon>Metazoa</taxon>
        <taxon>Ecdysozoa</taxon>
        <taxon>Arthropoda</taxon>
        <taxon>Hexapoda</taxon>
        <taxon>Insecta</taxon>
        <taxon>Pterygota</taxon>
        <taxon>Neoptera</taxon>
        <taxon>Endopterygota</taxon>
        <taxon>Hymenoptera</taxon>
        <taxon>Apocrita</taxon>
        <taxon>Ichneumonoidea</taxon>
        <taxon>Braconidae</taxon>
        <taxon>Microgastrinae</taxon>
        <taxon>Cotesia</taxon>
    </lineage>
</organism>
<dbReference type="EMBL" id="JAHXZJ010000001">
    <property type="protein sequence ID" value="KAH0568304.1"/>
    <property type="molecule type" value="Genomic_DNA"/>
</dbReference>
<comment type="caution">
    <text evidence="1">The sequence shown here is derived from an EMBL/GenBank/DDBJ whole genome shotgun (WGS) entry which is preliminary data.</text>
</comment>
<protein>
    <recommendedName>
        <fullName evidence="3">Ig-like domain-containing protein</fullName>
    </recommendedName>
</protein>
<dbReference type="AlphaFoldDB" id="A0AAV7J7P2"/>
<dbReference type="InterPro" id="IPR013783">
    <property type="entry name" value="Ig-like_fold"/>
</dbReference>
<dbReference type="Proteomes" id="UP000826195">
    <property type="component" value="Unassembled WGS sequence"/>
</dbReference>
<accession>A0AAV7J7P2</accession>
<sequence length="116" mass="13688">MWFLENRMIDGTYEERDVQGPTGDINFITENRITLKDLTRSQHHAKLTCKANNTHLAEPPSTTVVIELLKYYEFHNSQKLKILRSPMAIILSFELRIPIVLIRINIFRVKMDKFEK</sequence>
<evidence type="ECO:0000313" key="1">
    <source>
        <dbReference type="EMBL" id="KAH0568304.1"/>
    </source>
</evidence>
<dbReference type="Gene3D" id="2.60.40.10">
    <property type="entry name" value="Immunoglobulins"/>
    <property type="match status" value="1"/>
</dbReference>
<evidence type="ECO:0000313" key="2">
    <source>
        <dbReference type="Proteomes" id="UP000826195"/>
    </source>
</evidence>